<feature type="domain" description="GGDEF" evidence="7">
    <location>
        <begin position="327"/>
        <end position="460"/>
    </location>
</feature>
<dbReference type="GeneID" id="90513712"/>
<dbReference type="STRING" id="634500.EbC_37600"/>
<dbReference type="PROSITE" id="PS50887">
    <property type="entry name" value="GGDEF"/>
    <property type="match status" value="1"/>
</dbReference>
<dbReference type="RefSeq" id="WP_013203775.1">
    <property type="nucleotide sequence ID" value="NC_014306.1"/>
</dbReference>
<dbReference type="GO" id="GO:0052621">
    <property type="term" value="F:diguanylate cyclase activity"/>
    <property type="evidence" value="ECO:0007669"/>
    <property type="project" value="UniProtKB-EC"/>
</dbReference>
<organism evidence="9">
    <name type="scientific">Erwinia billingiae (strain Eb661)</name>
    <dbReference type="NCBI Taxonomy" id="634500"/>
    <lineage>
        <taxon>Bacteria</taxon>
        <taxon>Pseudomonadati</taxon>
        <taxon>Pseudomonadota</taxon>
        <taxon>Gammaproteobacteria</taxon>
        <taxon>Enterobacterales</taxon>
        <taxon>Erwiniaceae</taxon>
        <taxon>Erwinia</taxon>
    </lineage>
</organism>
<dbReference type="InterPro" id="IPR052155">
    <property type="entry name" value="Biofilm_reg_signaling"/>
</dbReference>
<evidence type="ECO:0000256" key="1">
    <source>
        <dbReference type="ARBA" id="ARBA00001946"/>
    </source>
</evidence>
<dbReference type="InterPro" id="IPR029787">
    <property type="entry name" value="Nucleotide_cyclase"/>
</dbReference>
<proteinExistence type="predicted"/>
<evidence type="ECO:0000313" key="8">
    <source>
        <dbReference type="EMBL" id="CAX61291.1"/>
    </source>
</evidence>
<dbReference type="eggNOG" id="COG5001">
    <property type="taxonomic scope" value="Bacteria"/>
</dbReference>
<dbReference type="InterPro" id="IPR000160">
    <property type="entry name" value="GGDEF_dom"/>
</dbReference>
<evidence type="ECO:0000256" key="2">
    <source>
        <dbReference type="ARBA" id="ARBA00004665"/>
    </source>
</evidence>
<dbReference type="Pfam" id="PF00990">
    <property type="entry name" value="GGDEF"/>
    <property type="match status" value="1"/>
</dbReference>
<dbReference type="Gene3D" id="3.20.20.450">
    <property type="entry name" value="EAL domain"/>
    <property type="match status" value="1"/>
</dbReference>
<dbReference type="InterPro" id="IPR043128">
    <property type="entry name" value="Rev_trsase/Diguanyl_cyclase"/>
</dbReference>
<name>D8MWT4_ERWBE</name>
<dbReference type="InterPro" id="IPR035919">
    <property type="entry name" value="EAL_sf"/>
</dbReference>
<dbReference type="CDD" id="cd01948">
    <property type="entry name" value="EAL"/>
    <property type="match status" value="1"/>
</dbReference>
<feature type="transmembrane region" description="Helical" evidence="5">
    <location>
        <begin position="246"/>
        <end position="266"/>
    </location>
</feature>
<protein>
    <recommendedName>
        <fullName evidence="3">diguanylate cyclase</fullName>
        <ecNumber evidence="3">2.7.7.65</ecNumber>
    </recommendedName>
</protein>
<dbReference type="EC" id="2.7.7.65" evidence="3"/>
<keyword evidence="9" id="KW-1185">Reference proteome</keyword>
<comment type="pathway">
    <text evidence="2">Purine metabolism; 3',5'-cyclic di-GMP biosynthesis.</text>
</comment>
<dbReference type="SUPFAM" id="SSF141868">
    <property type="entry name" value="EAL domain-like"/>
    <property type="match status" value="1"/>
</dbReference>
<dbReference type="Proteomes" id="UP000008793">
    <property type="component" value="Chromosome"/>
</dbReference>
<dbReference type="PANTHER" id="PTHR44757">
    <property type="entry name" value="DIGUANYLATE CYCLASE DGCP"/>
    <property type="match status" value="1"/>
</dbReference>
<dbReference type="PANTHER" id="PTHR44757:SF2">
    <property type="entry name" value="BIOFILM ARCHITECTURE MAINTENANCE PROTEIN MBAA"/>
    <property type="match status" value="1"/>
</dbReference>
<dbReference type="HOGENOM" id="CLU_000445_91_2_6"/>
<dbReference type="EMBL" id="FP236843">
    <property type="protein sequence ID" value="CAX61291.1"/>
    <property type="molecule type" value="Genomic_DNA"/>
</dbReference>
<keyword evidence="5" id="KW-0472">Membrane</keyword>
<evidence type="ECO:0000313" key="9">
    <source>
        <dbReference type="Proteomes" id="UP000008793"/>
    </source>
</evidence>
<dbReference type="CDD" id="cd01949">
    <property type="entry name" value="GGDEF"/>
    <property type="match status" value="1"/>
</dbReference>
<evidence type="ECO:0000259" key="7">
    <source>
        <dbReference type="PROSITE" id="PS50887"/>
    </source>
</evidence>
<keyword evidence="5" id="KW-0812">Transmembrane</keyword>
<evidence type="ECO:0000259" key="6">
    <source>
        <dbReference type="PROSITE" id="PS50883"/>
    </source>
</evidence>
<dbReference type="AlphaFoldDB" id="D8MWT4"/>
<feature type="transmembrane region" description="Helical" evidence="5">
    <location>
        <begin position="20"/>
        <end position="41"/>
    </location>
</feature>
<gene>
    <name evidence="8" type="ordered locus">EbC_37600</name>
</gene>
<comment type="catalytic activity">
    <reaction evidence="4">
        <text>2 GTP = 3',3'-c-di-GMP + 2 diphosphate</text>
        <dbReference type="Rhea" id="RHEA:24898"/>
        <dbReference type="ChEBI" id="CHEBI:33019"/>
        <dbReference type="ChEBI" id="CHEBI:37565"/>
        <dbReference type="ChEBI" id="CHEBI:58805"/>
        <dbReference type="EC" id="2.7.7.65"/>
    </reaction>
</comment>
<dbReference type="Pfam" id="PF00563">
    <property type="entry name" value="EAL"/>
    <property type="match status" value="1"/>
</dbReference>
<dbReference type="FunFam" id="3.30.70.270:FF:000001">
    <property type="entry name" value="Diguanylate cyclase domain protein"/>
    <property type="match status" value="1"/>
</dbReference>
<dbReference type="KEGG" id="ebi:EbC_37600"/>
<keyword evidence="5" id="KW-1133">Transmembrane helix</keyword>
<feature type="domain" description="EAL" evidence="6">
    <location>
        <begin position="469"/>
        <end position="717"/>
    </location>
</feature>
<dbReference type="SMART" id="SM00267">
    <property type="entry name" value="GGDEF"/>
    <property type="match status" value="1"/>
</dbReference>
<comment type="cofactor">
    <cofactor evidence="1">
        <name>Mg(2+)</name>
        <dbReference type="ChEBI" id="CHEBI:18420"/>
    </cofactor>
</comment>
<evidence type="ECO:0000256" key="4">
    <source>
        <dbReference type="ARBA" id="ARBA00034247"/>
    </source>
</evidence>
<reference evidence="8 9" key="1">
    <citation type="journal article" date="2010" name="BMC Genomics">
        <title>Genome comparison of the epiphytic bacteria Erwinia billingiae and E. tasmaniensis with the pear pathogen E. pyrifoliae.</title>
        <authorList>
            <person name="Kube M."/>
            <person name="Migdoll A.M."/>
            <person name="Gehring I."/>
            <person name="Heitmann K."/>
            <person name="Mayer Y."/>
            <person name="Kuhl H."/>
            <person name="Knaust F."/>
            <person name="Geider K."/>
            <person name="Reinhardt R."/>
        </authorList>
    </citation>
    <scope>NUCLEOTIDE SEQUENCE [LARGE SCALE GENOMIC DNA]</scope>
    <source>
        <strain evidence="8 9">Eb661</strain>
    </source>
</reference>
<evidence type="ECO:0000256" key="3">
    <source>
        <dbReference type="ARBA" id="ARBA00012528"/>
    </source>
</evidence>
<sequence length="717" mass="79380">MTNELSLLNGLRRHFIRHVVTPMILVVLFTFLACGFTAWWVTTISNTKALEKQQQVISNIFAQHLAEYLQQHQSLLGWPALLQQLNAAPAVSNPFGHWLNTLAGDGEVYLLDAQNRPQSVWLKGERVTSERYLDVRNSLLPWLDSLQRLSRTASPAFTGDFIRVNGRVAEVALGEVPGSGGNKLIFLRYLHYNFVDFLQHRGVVNAFRFTPSSPDSVNSAGFLLQSHLNIPVSYVSWQPMRPGSQMLMVTGPLVLLAMLAITLMCIKMTRRLWTSSLKLSESMQKLEASEAQAQQLALHDVLTGLPNRAAMEQQLTQRLSNLSAEGENIGLLLLDLDRFKMINDTYGHHTGDDLIVEIGQRLSALLRPEDAVGRLGGDEFVVVVNHLQDDRQITALCQQIIACLTTPITLQGNRLWVGVSIGIALAPQHGTERQELMRKADIALYAAKAEGRGRYHMFVPALDDALIKRQQLAEELRLALENTCGLALWYQPIMDISGTKMLGIEALLRWQHPTLGPVSPADFIPIAEETGLIIPLGDWVLQQAVKRAKTCPHLKMSINVSPLQFLAGDFIARVNEIVQQHDVNPRQIELEVTEGVMLEDKQQALHTIQTLRAAGFSIALDDFGTGYSSLSYLTQFPVDTLKIDRCFTQLLGIQAQANTIVSSVIKLGHSLGLSVTAEGVETEEQRLALAAAGCDKLQGFLLSRPQPADVLFAAEAV</sequence>
<dbReference type="PROSITE" id="PS50883">
    <property type="entry name" value="EAL"/>
    <property type="match status" value="1"/>
</dbReference>
<accession>D8MWT4</accession>
<dbReference type="Gene3D" id="3.30.70.270">
    <property type="match status" value="1"/>
</dbReference>
<evidence type="ECO:0000256" key="5">
    <source>
        <dbReference type="SAM" id="Phobius"/>
    </source>
</evidence>
<dbReference type="SMART" id="SM00052">
    <property type="entry name" value="EAL"/>
    <property type="match status" value="1"/>
</dbReference>
<dbReference type="SUPFAM" id="SSF55073">
    <property type="entry name" value="Nucleotide cyclase"/>
    <property type="match status" value="1"/>
</dbReference>
<dbReference type="InterPro" id="IPR001633">
    <property type="entry name" value="EAL_dom"/>
</dbReference>
<dbReference type="NCBIfam" id="TIGR00254">
    <property type="entry name" value="GGDEF"/>
    <property type="match status" value="1"/>
</dbReference>